<feature type="compositionally biased region" description="Low complexity" evidence="1">
    <location>
        <begin position="417"/>
        <end position="441"/>
    </location>
</feature>
<dbReference type="Proteomes" id="UP001556367">
    <property type="component" value="Unassembled WGS sequence"/>
</dbReference>
<feature type="compositionally biased region" description="Polar residues" evidence="1">
    <location>
        <begin position="262"/>
        <end position="274"/>
    </location>
</feature>
<sequence length="528" mass="57674">MTSGMLQEPIQSSSSSSAGPRFRPFASSNHQVTKGRYITSNDPRGYIPVYEYPLNGQWIMMDIDDGYILWTGIWKALGNSKADIVKMIDSQPDLAPLIRRVRGGYLKIQGTWMPYEVALRLARRVAWPIRDDLVPLFGPTFPSTCLSPDQPGYGQVVSTTGRRRTRRPNASATSPASASHEAQANWTIVTPTSGPSPHHAQHQGGYSPSESLPLSRPPSDPVSYGQHYNDYSNTVSPILSNAEGGSSRDRHHPRYAPYPGVSPQNRRPPNSERGNLTLDIPSLTVRDGPPSAGARQYSDRPPPEGQALTLPPIRQLRESPHDSQGTYALPPISALEDLRGVNTYDSAAVLRRLREEDNLPPLDPPSHMYGEQTRSRQRSLSVPPTKPSPPEHSNASQNASYSYYRPPASRPDSTGTSPRSHLSLRLPSSASHEGSSEFNPSPISPSPSTPHSSSSARDNSYNAVPMGYGRPSIPPHHAVRGEAHANGRCSPKWSNDTQAIVSEISASAYRPPYGGPDSDSAHSIFRPW</sequence>
<gene>
    <name evidence="3" type="ORF">HGRIS_000824</name>
</gene>
<keyword evidence="4" id="KW-1185">Reference proteome</keyword>
<feature type="region of interest" description="Disordered" evidence="1">
    <location>
        <begin position="148"/>
        <end position="308"/>
    </location>
</feature>
<dbReference type="Gene3D" id="3.10.260.10">
    <property type="entry name" value="Transcription regulator HTH, APSES-type DNA-binding domain"/>
    <property type="match status" value="1"/>
</dbReference>
<feature type="compositionally biased region" description="Polar residues" evidence="1">
    <location>
        <begin position="180"/>
        <end position="195"/>
    </location>
</feature>
<evidence type="ECO:0000313" key="3">
    <source>
        <dbReference type="EMBL" id="KAL0945322.1"/>
    </source>
</evidence>
<feature type="region of interest" description="Disordered" evidence="1">
    <location>
        <begin position="355"/>
        <end position="494"/>
    </location>
</feature>
<feature type="compositionally biased region" description="Low complexity" evidence="1">
    <location>
        <begin position="170"/>
        <end position="179"/>
    </location>
</feature>
<dbReference type="PANTHER" id="PTHR43828:SF5">
    <property type="entry name" value="TRANSCRIPTIONAL REPRESSOR XBP1"/>
    <property type="match status" value="1"/>
</dbReference>
<dbReference type="InterPro" id="IPR003163">
    <property type="entry name" value="Tscrpt_reg_HTH_APSES-type"/>
</dbReference>
<organism evidence="3 4">
    <name type="scientific">Hohenbuehelia grisea</name>
    <dbReference type="NCBI Taxonomy" id="104357"/>
    <lineage>
        <taxon>Eukaryota</taxon>
        <taxon>Fungi</taxon>
        <taxon>Dikarya</taxon>
        <taxon>Basidiomycota</taxon>
        <taxon>Agaricomycotina</taxon>
        <taxon>Agaricomycetes</taxon>
        <taxon>Agaricomycetidae</taxon>
        <taxon>Agaricales</taxon>
        <taxon>Pleurotineae</taxon>
        <taxon>Pleurotaceae</taxon>
        <taxon>Hohenbuehelia</taxon>
    </lineage>
</organism>
<dbReference type="PANTHER" id="PTHR43828">
    <property type="entry name" value="ASPARAGINASE"/>
    <property type="match status" value="1"/>
</dbReference>
<evidence type="ECO:0000313" key="4">
    <source>
        <dbReference type="Proteomes" id="UP001556367"/>
    </source>
</evidence>
<reference evidence="4" key="1">
    <citation type="submission" date="2024-06" db="EMBL/GenBank/DDBJ databases">
        <title>Multi-omics analyses provide insights into the biosynthesis of the anticancer antibiotic pleurotin in Hohenbuehelia grisea.</title>
        <authorList>
            <person name="Weaver J.A."/>
            <person name="Alberti F."/>
        </authorList>
    </citation>
    <scope>NUCLEOTIDE SEQUENCE [LARGE SCALE GENOMIC DNA]</scope>
    <source>
        <strain evidence="4">T-177</strain>
    </source>
</reference>
<dbReference type="PROSITE" id="PS51299">
    <property type="entry name" value="HTH_APSES"/>
    <property type="match status" value="1"/>
</dbReference>
<accession>A0ABR3IPV0</accession>
<feature type="domain" description="HTH APSES-type" evidence="2">
    <location>
        <begin position="36"/>
        <end position="148"/>
    </location>
</feature>
<feature type="compositionally biased region" description="Polar residues" evidence="1">
    <location>
        <begin position="1"/>
        <end position="11"/>
    </location>
</feature>
<dbReference type="SUPFAM" id="SSF54616">
    <property type="entry name" value="DNA-binding domain of Mlu1-box binding protein MBP1"/>
    <property type="match status" value="1"/>
</dbReference>
<proteinExistence type="predicted"/>
<feature type="region of interest" description="Disordered" evidence="1">
    <location>
        <begin position="1"/>
        <end position="27"/>
    </location>
</feature>
<feature type="region of interest" description="Disordered" evidence="1">
    <location>
        <begin position="508"/>
        <end position="528"/>
    </location>
</feature>
<protein>
    <recommendedName>
        <fullName evidence="2">HTH APSES-type domain-containing protein</fullName>
    </recommendedName>
</protein>
<dbReference type="InterPro" id="IPR036887">
    <property type="entry name" value="HTH_APSES_sf"/>
</dbReference>
<evidence type="ECO:0000259" key="2">
    <source>
        <dbReference type="PROSITE" id="PS51299"/>
    </source>
</evidence>
<feature type="compositionally biased region" description="Low complexity" evidence="1">
    <location>
        <begin position="393"/>
        <end position="404"/>
    </location>
</feature>
<evidence type="ECO:0000256" key="1">
    <source>
        <dbReference type="SAM" id="MobiDB-lite"/>
    </source>
</evidence>
<feature type="compositionally biased region" description="Polar residues" evidence="1">
    <location>
        <begin position="229"/>
        <end position="239"/>
    </location>
</feature>
<comment type="caution">
    <text evidence="3">The sequence shown here is derived from an EMBL/GenBank/DDBJ whole genome shotgun (WGS) entry which is preliminary data.</text>
</comment>
<name>A0ABR3IPV0_9AGAR</name>
<dbReference type="EMBL" id="JASNQZ010000018">
    <property type="protein sequence ID" value="KAL0945322.1"/>
    <property type="molecule type" value="Genomic_DNA"/>
</dbReference>
<dbReference type="InterPro" id="IPR051642">
    <property type="entry name" value="SWI6-like"/>
</dbReference>